<name>A0A2T0A4I4_RHOTO</name>
<evidence type="ECO:0000313" key="6">
    <source>
        <dbReference type="Proteomes" id="UP000239560"/>
    </source>
</evidence>
<keyword evidence="4" id="KW-0472">Membrane</keyword>
<keyword evidence="4" id="KW-1133">Transmembrane helix</keyword>
<keyword evidence="4" id="KW-0812">Transmembrane</keyword>
<comment type="caution">
    <text evidence="5">The sequence shown here is derived from an EMBL/GenBank/DDBJ whole genome shotgun (WGS) entry which is preliminary data.</text>
</comment>
<gene>
    <name evidence="5" type="ORF">AAT19DRAFT_16852</name>
</gene>
<dbReference type="AlphaFoldDB" id="A0A2T0A4I4"/>
<dbReference type="SUPFAM" id="SSF51735">
    <property type="entry name" value="NAD(P)-binding Rossmann-fold domains"/>
    <property type="match status" value="1"/>
</dbReference>
<keyword evidence="2" id="KW-0521">NADP</keyword>
<dbReference type="EMBL" id="LCTV02000009">
    <property type="protein sequence ID" value="PRQ72928.1"/>
    <property type="molecule type" value="Genomic_DNA"/>
</dbReference>
<dbReference type="PANTHER" id="PTHR43618">
    <property type="entry name" value="7-ALPHA-HYDROXYSTEROID DEHYDROGENASE"/>
    <property type="match status" value="1"/>
</dbReference>
<dbReference type="Gene3D" id="3.40.50.720">
    <property type="entry name" value="NAD(P)-binding Rossmann-like Domain"/>
    <property type="match status" value="1"/>
</dbReference>
<keyword evidence="3" id="KW-0560">Oxidoreductase</keyword>
<dbReference type="GO" id="GO:0016491">
    <property type="term" value="F:oxidoreductase activity"/>
    <property type="evidence" value="ECO:0007669"/>
    <property type="project" value="UniProtKB-KW"/>
</dbReference>
<dbReference type="InterPro" id="IPR036291">
    <property type="entry name" value="NAD(P)-bd_dom_sf"/>
</dbReference>
<dbReference type="PANTHER" id="PTHR43618:SF18">
    <property type="entry name" value="SHORT CHAIN DEHYDROGENASE_REDUCTASE FAMILY (AFU_ORTHOLOGUE AFUA_5G12480)"/>
    <property type="match status" value="1"/>
</dbReference>
<evidence type="ECO:0000256" key="4">
    <source>
        <dbReference type="SAM" id="Phobius"/>
    </source>
</evidence>
<evidence type="ECO:0000256" key="2">
    <source>
        <dbReference type="ARBA" id="ARBA00022857"/>
    </source>
</evidence>
<dbReference type="OrthoDB" id="3819888at2759"/>
<organism evidence="5 6">
    <name type="scientific">Rhodotorula toruloides</name>
    <name type="common">Yeast</name>
    <name type="synonym">Rhodosporidium toruloides</name>
    <dbReference type="NCBI Taxonomy" id="5286"/>
    <lineage>
        <taxon>Eukaryota</taxon>
        <taxon>Fungi</taxon>
        <taxon>Dikarya</taxon>
        <taxon>Basidiomycota</taxon>
        <taxon>Pucciniomycotina</taxon>
        <taxon>Microbotryomycetes</taxon>
        <taxon>Sporidiobolales</taxon>
        <taxon>Sporidiobolaceae</taxon>
        <taxon>Rhodotorula</taxon>
    </lineage>
</organism>
<protein>
    <submittedName>
        <fullName evidence="5">NAD-P-binding protein</fullName>
    </submittedName>
</protein>
<dbReference type="PRINTS" id="PR00081">
    <property type="entry name" value="GDHRDH"/>
</dbReference>
<evidence type="ECO:0000256" key="1">
    <source>
        <dbReference type="ARBA" id="ARBA00006484"/>
    </source>
</evidence>
<feature type="transmembrane region" description="Helical" evidence="4">
    <location>
        <begin position="20"/>
        <end position="42"/>
    </location>
</feature>
<accession>A0A2T0A4I4</accession>
<sequence>MAGGHDLKALSGSSMFDLTGVVAVVTGGASGIGLMIASTLLANNATVYIVDLNQKQTESIAERYSQLAKDSGSKGKIIGLQGDVGSKAGAEKIFEDVQKREAYVTVLFNNSGTMGEPTKPPEEQTPEAYKETFMKLGDGVFRDTMSVNTFGPYFLSIAFLPLLAASKTKAPYGEKFQPQIINTVSMNGWTKDPATGGCSYPYLLSKAALGHLTKLLAHDFLPLGIRVNSISPGWFVTGMPAPGTVDEYGISSKQGSLSSESFGFRTPVGGSGSATDVGSIALMLVVNRFVNGESVLVDGGTLLVHPSSY</sequence>
<reference evidence="5 6" key="1">
    <citation type="journal article" date="2018" name="Elife">
        <title>Functional genomics of lipid metabolism in the oleaginous yeast Rhodosporidium toruloides.</title>
        <authorList>
            <person name="Coradetti S.T."/>
            <person name="Pinel D."/>
            <person name="Geiselman G."/>
            <person name="Ito M."/>
            <person name="Mondo S."/>
            <person name="Reilly M.C."/>
            <person name="Cheng Y.F."/>
            <person name="Bauer S."/>
            <person name="Grigoriev I."/>
            <person name="Gladden J.M."/>
            <person name="Simmons B.A."/>
            <person name="Brem R."/>
            <person name="Arkin A.P."/>
            <person name="Skerker J.M."/>
        </authorList>
    </citation>
    <scope>NUCLEOTIDE SEQUENCE [LARGE SCALE GENOMIC DNA]</scope>
    <source>
        <strain evidence="5 6">NBRC 0880</strain>
    </source>
</reference>
<dbReference type="Proteomes" id="UP000239560">
    <property type="component" value="Unassembled WGS sequence"/>
</dbReference>
<proteinExistence type="inferred from homology"/>
<dbReference type="CDD" id="cd05233">
    <property type="entry name" value="SDR_c"/>
    <property type="match status" value="1"/>
</dbReference>
<dbReference type="InterPro" id="IPR052178">
    <property type="entry name" value="Sec_Metab_Biosynth_SDR"/>
</dbReference>
<dbReference type="InterPro" id="IPR002347">
    <property type="entry name" value="SDR_fam"/>
</dbReference>
<evidence type="ECO:0000313" key="5">
    <source>
        <dbReference type="EMBL" id="PRQ72928.1"/>
    </source>
</evidence>
<dbReference type="Pfam" id="PF00106">
    <property type="entry name" value="adh_short"/>
    <property type="match status" value="1"/>
</dbReference>
<evidence type="ECO:0000256" key="3">
    <source>
        <dbReference type="ARBA" id="ARBA00023002"/>
    </source>
</evidence>
<comment type="similarity">
    <text evidence="1">Belongs to the short-chain dehydrogenases/reductases (SDR) family.</text>
</comment>